<dbReference type="GO" id="GO:0003700">
    <property type="term" value="F:DNA-binding transcription factor activity"/>
    <property type="evidence" value="ECO:0007669"/>
    <property type="project" value="InterPro"/>
</dbReference>
<protein>
    <submittedName>
        <fullName evidence="6">Winged helix DNA-binding protein</fullName>
    </submittedName>
</protein>
<evidence type="ECO:0000256" key="2">
    <source>
        <dbReference type="ARBA" id="ARBA00023125"/>
    </source>
</evidence>
<evidence type="ECO:0000256" key="1">
    <source>
        <dbReference type="ARBA" id="ARBA00023015"/>
    </source>
</evidence>
<dbReference type="OrthoDB" id="7397951at2"/>
<dbReference type="SUPFAM" id="SSF46785">
    <property type="entry name" value="Winged helix' DNA-binding domain"/>
    <property type="match status" value="2"/>
</dbReference>
<gene>
    <name evidence="6" type="ORF">GRI99_11455</name>
</gene>
<keyword evidence="2 6" id="KW-0238">DNA-binding</keyword>
<dbReference type="EMBL" id="WTYV01000004">
    <property type="protein sequence ID" value="MXO72243.1"/>
    <property type="molecule type" value="Genomic_DNA"/>
</dbReference>
<evidence type="ECO:0000256" key="4">
    <source>
        <dbReference type="SAM" id="MobiDB-lite"/>
    </source>
</evidence>
<keyword evidence="3" id="KW-0804">Transcription</keyword>
<dbReference type="Proteomes" id="UP000466966">
    <property type="component" value="Unassembled WGS sequence"/>
</dbReference>
<feature type="domain" description="HTH marR-type" evidence="5">
    <location>
        <begin position="137"/>
        <end position="232"/>
    </location>
</feature>
<evidence type="ECO:0000256" key="3">
    <source>
        <dbReference type="ARBA" id="ARBA00023163"/>
    </source>
</evidence>
<name>A0A844Z2Y0_9SPHN</name>
<dbReference type="Pfam" id="PF12802">
    <property type="entry name" value="MarR_2"/>
    <property type="match status" value="2"/>
</dbReference>
<dbReference type="InterPro" id="IPR000835">
    <property type="entry name" value="HTH_MarR-typ"/>
</dbReference>
<dbReference type="PANTHER" id="PTHR42756:SF1">
    <property type="entry name" value="TRANSCRIPTIONAL REPRESSOR OF EMRAB OPERON"/>
    <property type="match status" value="1"/>
</dbReference>
<dbReference type="PANTHER" id="PTHR42756">
    <property type="entry name" value="TRANSCRIPTIONAL REGULATOR, MARR"/>
    <property type="match status" value="1"/>
</dbReference>
<dbReference type="RefSeq" id="WP_160772164.1">
    <property type="nucleotide sequence ID" value="NZ_WTYV01000004.1"/>
</dbReference>
<proteinExistence type="predicted"/>
<dbReference type="SMART" id="SM00347">
    <property type="entry name" value="HTH_MARR"/>
    <property type="match status" value="2"/>
</dbReference>
<dbReference type="AlphaFoldDB" id="A0A844Z2Y0"/>
<evidence type="ECO:0000313" key="7">
    <source>
        <dbReference type="Proteomes" id="UP000466966"/>
    </source>
</evidence>
<sequence length="435" mass="48141">MHQDRDAVAGPDWRSSLIERALDLRSAILTGQCGTDDPMPCAPPAMETIVAGLGPMAAEAIQIVEAYVIGSVSSERQASGGGAPDSPPSEFALRLNIILNGLEPAKASGTAGRPATSVIQSELWQLLFKVRESAEMAYARELDLIELDRRILFLLHNLGPLVPAGISAAVGVDKAQVSRSVKRLLEIRLVEREQLRSPLSLTRKGQEHAVRLLRLADLRNRELTFDIGDAELARFFNVIEKLLEQSVLLYEQERSLSQGQEPSNFPRPGAAVESEGSGDRIVMDRSRIISPLMTLSSYFSRSGSLTFKRLTGLSSFEAWVLNEIGLAPPIDWHVLVDRIDRDHSQAGRTVNALIERGLVEREGGPGRRHGRFSPTEEGARLFNVIQDASRQRSAFLLGPLSETERDEFLATFDKIRRNAVIQLERERAYEELGHR</sequence>
<keyword evidence="7" id="KW-1185">Reference proteome</keyword>
<feature type="domain" description="HTH marR-type" evidence="5">
    <location>
        <begin position="306"/>
        <end position="405"/>
    </location>
</feature>
<dbReference type="InterPro" id="IPR036390">
    <property type="entry name" value="WH_DNA-bd_sf"/>
</dbReference>
<evidence type="ECO:0000313" key="6">
    <source>
        <dbReference type="EMBL" id="MXO72243.1"/>
    </source>
</evidence>
<dbReference type="Gene3D" id="1.10.10.10">
    <property type="entry name" value="Winged helix-like DNA-binding domain superfamily/Winged helix DNA-binding domain"/>
    <property type="match status" value="2"/>
</dbReference>
<organism evidence="6 7">
    <name type="scientific">Alteraurantiacibacter buctensis</name>
    <dbReference type="NCBI Taxonomy" id="1503981"/>
    <lineage>
        <taxon>Bacteria</taxon>
        <taxon>Pseudomonadati</taxon>
        <taxon>Pseudomonadota</taxon>
        <taxon>Alphaproteobacteria</taxon>
        <taxon>Sphingomonadales</taxon>
        <taxon>Erythrobacteraceae</taxon>
        <taxon>Alteraurantiacibacter</taxon>
    </lineage>
</organism>
<comment type="caution">
    <text evidence="6">The sequence shown here is derived from an EMBL/GenBank/DDBJ whole genome shotgun (WGS) entry which is preliminary data.</text>
</comment>
<dbReference type="GO" id="GO:0003677">
    <property type="term" value="F:DNA binding"/>
    <property type="evidence" value="ECO:0007669"/>
    <property type="project" value="UniProtKB-KW"/>
</dbReference>
<keyword evidence="1" id="KW-0805">Transcription regulation</keyword>
<dbReference type="InterPro" id="IPR036388">
    <property type="entry name" value="WH-like_DNA-bd_sf"/>
</dbReference>
<accession>A0A844Z2Y0</accession>
<evidence type="ECO:0000259" key="5">
    <source>
        <dbReference type="SMART" id="SM00347"/>
    </source>
</evidence>
<reference evidence="6 7" key="1">
    <citation type="submission" date="2019-12" db="EMBL/GenBank/DDBJ databases">
        <title>Genomic-based taxomic classification of the family Erythrobacteraceae.</title>
        <authorList>
            <person name="Xu L."/>
        </authorList>
    </citation>
    <scope>NUCLEOTIDE SEQUENCE [LARGE SCALE GENOMIC DNA]</scope>
    <source>
        <strain evidence="6 7">M0322</strain>
    </source>
</reference>
<feature type="region of interest" description="Disordered" evidence="4">
    <location>
        <begin position="258"/>
        <end position="278"/>
    </location>
</feature>